<accession>E1JVH9</accession>
<dbReference type="CDD" id="cd02143">
    <property type="entry name" value="nitroreductase_FeS-like"/>
    <property type="match status" value="1"/>
</dbReference>
<feature type="domain" description="4Fe-4S ferredoxin-type" evidence="3">
    <location>
        <begin position="34"/>
        <end position="64"/>
    </location>
</feature>
<protein>
    <submittedName>
        <fullName evidence="4">Nitroreductase</fullName>
    </submittedName>
</protein>
<dbReference type="Proteomes" id="UP000006250">
    <property type="component" value="Unassembled WGS sequence"/>
</dbReference>
<comment type="caution">
    <text evidence="4">The sequence shown here is derived from an EMBL/GenBank/DDBJ whole genome shotgun (WGS) entry which is preliminary data.</text>
</comment>
<dbReference type="OrthoDB" id="368873at2"/>
<dbReference type="PANTHER" id="PTHR43673:SF10">
    <property type="entry name" value="NADH DEHYDROGENASE_NAD(P)H NITROREDUCTASE XCC3605-RELATED"/>
    <property type="match status" value="1"/>
</dbReference>
<dbReference type="eggNOG" id="COG1145">
    <property type="taxonomic scope" value="Bacteria"/>
</dbReference>
<dbReference type="eggNOG" id="COG0778">
    <property type="taxonomic scope" value="Bacteria"/>
</dbReference>
<keyword evidence="2" id="KW-0560">Oxidoreductase</keyword>
<sequence length="264" mass="28419">MASLEIDRERCARDGLCALECPLSLIDIDEAGYPVATAHLEASCIGCGHCVAVCAKGCLRIDGIDPDELPDAPRTPDVLPEALCAWMTGRRSVRNFSDRRVPRGLIETCLETARYAPSALNFQPVEWLVITDAAAIRTLAGLCADFFRAAGSSQRFIEPFDAGRETILRGAPCLVVVHADAAAPIPPATDCVIALTHFELAAHALGLGACWAGLVRRAVASHAPAREFLGLPQGHEMYGGLMVGFPRFALKRLPPRKPLSIVWR</sequence>
<dbReference type="STRING" id="596151.DesfrDRAFT_1628"/>
<feature type="domain" description="4Fe-4S ferredoxin-type" evidence="3">
    <location>
        <begin position="2"/>
        <end position="31"/>
    </location>
</feature>
<keyword evidence="5" id="KW-1185">Reference proteome</keyword>
<dbReference type="PROSITE" id="PS51379">
    <property type="entry name" value="4FE4S_FER_2"/>
    <property type="match status" value="2"/>
</dbReference>
<dbReference type="EMBL" id="AECZ01000008">
    <property type="protein sequence ID" value="EFL51773.1"/>
    <property type="molecule type" value="Genomic_DNA"/>
</dbReference>
<dbReference type="Gene3D" id="3.40.109.10">
    <property type="entry name" value="NADH Oxidase"/>
    <property type="match status" value="1"/>
</dbReference>
<proteinExistence type="inferred from homology"/>
<evidence type="ECO:0000313" key="4">
    <source>
        <dbReference type="EMBL" id="EFL51773.1"/>
    </source>
</evidence>
<evidence type="ECO:0000313" key="5">
    <source>
        <dbReference type="Proteomes" id="UP000006250"/>
    </source>
</evidence>
<dbReference type="InterPro" id="IPR000415">
    <property type="entry name" value="Nitroreductase-like"/>
</dbReference>
<name>E1JVH9_SOLFR</name>
<dbReference type="Gene3D" id="3.30.70.20">
    <property type="match status" value="1"/>
</dbReference>
<evidence type="ECO:0000256" key="2">
    <source>
        <dbReference type="ARBA" id="ARBA00023002"/>
    </source>
</evidence>
<evidence type="ECO:0000256" key="1">
    <source>
        <dbReference type="ARBA" id="ARBA00007118"/>
    </source>
</evidence>
<dbReference type="Pfam" id="PF00881">
    <property type="entry name" value="Nitroreductase"/>
    <property type="match status" value="1"/>
</dbReference>
<dbReference type="Pfam" id="PF13237">
    <property type="entry name" value="Fer4_10"/>
    <property type="match status" value="1"/>
</dbReference>
<dbReference type="PANTHER" id="PTHR43673">
    <property type="entry name" value="NAD(P)H NITROREDUCTASE YDGI-RELATED"/>
    <property type="match status" value="1"/>
</dbReference>
<organism evidence="4 5">
    <name type="scientific">Solidesulfovibrio fructosivorans JJ]</name>
    <dbReference type="NCBI Taxonomy" id="596151"/>
    <lineage>
        <taxon>Bacteria</taxon>
        <taxon>Pseudomonadati</taxon>
        <taxon>Thermodesulfobacteriota</taxon>
        <taxon>Desulfovibrionia</taxon>
        <taxon>Desulfovibrionales</taxon>
        <taxon>Desulfovibrionaceae</taxon>
        <taxon>Solidesulfovibrio</taxon>
    </lineage>
</organism>
<dbReference type="RefSeq" id="WP_005992811.1">
    <property type="nucleotide sequence ID" value="NZ_AECZ01000008.1"/>
</dbReference>
<dbReference type="SUPFAM" id="SSF54862">
    <property type="entry name" value="4Fe-4S ferredoxins"/>
    <property type="match status" value="1"/>
</dbReference>
<dbReference type="InterPro" id="IPR017896">
    <property type="entry name" value="4Fe4S_Fe-S-bd"/>
</dbReference>
<gene>
    <name evidence="4" type="ORF">DesfrDRAFT_1628</name>
</gene>
<comment type="similarity">
    <text evidence="1">Belongs to the nitroreductase family.</text>
</comment>
<dbReference type="InterPro" id="IPR029479">
    <property type="entry name" value="Nitroreductase"/>
</dbReference>
<evidence type="ECO:0000259" key="3">
    <source>
        <dbReference type="PROSITE" id="PS51379"/>
    </source>
</evidence>
<dbReference type="GO" id="GO:0016491">
    <property type="term" value="F:oxidoreductase activity"/>
    <property type="evidence" value="ECO:0007669"/>
    <property type="project" value="UniProtKB-KW"/>
</dbReference>
<dbReference type="AlphaFoldDB" id="E1JVH9"/>
<reference evidence="4 5" key="1">
    <citation type="submission" date="2010-08" db="EMBL/GenBank/DDBJ databases">
        <title>The draft genome of Desulfovibrio fructosovorans JJ.</title>
        <authorList>
            <consortium name="US DOE Joint Genome Institute (JGI-PGF)"/>
            <person name="Lucas S."/>
            <person name="Copeland A."/>
            <person name="Lapidus A."/>
            <person name="Cheng J.-F."/>
            <person name="Bruce D."/>
            <person name="Goodwin L."/>
            <person name="Pitluck S."/>
            <person name="Land M.L."/>
            <person name="Hauser L."/>
            <person name="Chang Y.-J."/>
            <person name="Jeffries C."/>
            <person name="Wall J.D."/>
            <person name="Stahl D.A."/>
            <person name="Arkin A.P."/>
            <person name="Dehal P."/>
            <person name="Stolyar S.M."/>
            <person name="Hazen T.C."/>
            <person name="Woyke T.J."/>
        </authorList>
    </citation>
    <scope>NUCLEOTIDE SEQUENCE [LARGE SCALE GENOMIC DNA]</scope>
    <source>
        <strain evidence="4 5">JJ</strain>
    </source>
</reference>
<dbReference type="SUPFAM" id="SSF55469">
    <property type="entry name" value="FMN-dependent nitroreductase-like"/>
    <property type="match status" value="1"/>
</dbReference>